<evidence type="ECO:0000313" key="3">
    <source>
        <dbReference type="RefSeq" id="XP_039135224.1"/>
    </source>
</evidence>
<keyword evidence="2" id="KW-1185">Reference proteome</keyword>
<gene>
    <name evidence="3" type="primary">LOC120272465</name>
</gene>
<dbReference type="InterPro" id="IPR023631">
    <property type="entry name" value="Amidase_dom"/>
</dbReference>
<dbReference type="PANTHER" id="PTHR42678:SF34">
    <property type="entry name" value="OS04G0183300 PROTEIN"/>
    <property type="match status" value="1"/>
</dbReference>
<accession>A0AB40C9X5</accession>
<dbReference type="InterPro" id="IPR036928">
    <property type="entry name" value="AS_sf"/>
</dbReference>
<name>A0AB40C9X5_DIOCR</name>
<dbReference type="PANTHER" id="PTHR42678">
    <property type="entry name" value="AMIDASE"/>
    <property type="match status" value="1"/>
</dbReference>
<protein>
    <submittedName>
        <fullName evidence="3">Probable amidase At4g34880 isoform X1</fullName>
    </submittedName>
</protein>
<sequence>MPSSLSTPQTLLLLPLLFSIISISISISISITHAFDFKYSTIDQIQQAFQHNQLTSRQLVQYYLDRIQTLNPLLRAVIEVNPDALDQADNADSERQTAQQRQLSGLHGIPILLKDSIGTKDRLNTTAGSLALLGSVVPRDAGVVEKLRQSGAVILGKASLTEWANFRSRRAPNGWCARSGQGRNPYVLTADTCSSSSGSAIAAAADLATVTLGTETDGSIICPSAMNSVVGIKPTVGLTSRSGVILISSRQDTIGPICRTVSDAVHVLDAIVGYDPRDAEATRDASGYVPAGGYLQFLRASGLEGKRLGILRKGFFDAYPEGSIQALTFEQHFTTLREKGAILVDDLEIANASTVVDFMNNGEFLVLPAEFKQSLNEYLSELIYSPVRSLADIIDFNNKHKREERMEEIGQSILLLAESTKGIGPVEERAIDRMNQLSMQGLEKLMKENKLDGIVTPGAKIVSVLGIGGYPGISVPAGYASDGVPFGICFAGLKGSEPTLIELAYAFEQATNVRVPPSFKPSFMSVLDDIDSL</sequence>
<evidence type="ECO:0000259" key="1">
    <source>
        <dbReference type="Pfam" id="PF01425"/>
    </source>
</evidence>
<evidence type="ECO:0000313" key="2">
    <source>
        <dbReference type="Proteomes" id="UP001515500"/>
    </source>
</evidence>
<organism evidence="2 3">
    <name type="scientific">Dioscorea cayennensis subsp. rotundata</name>
    <name type="common">White Guinea yam</name>
    <name type="synonym">Dioscorea rotundata</name>
    <dbReference type="NCBI Taxonomy" id="55577"/>
    <lineage>
        <taxon>Eukaryota</taxon>
        <taxon>Viridiplantae</taxon>
        <taxon>Streptophyta</taxon>
        <taxon>Embryophyta</taxon>
        <taxon>Tracheophyta</taxon>
        <taxon>Spermatophyta</taxon>
        <taxon>Magnoliopsida</taxon>
        <taxon>Liliopsida</taxon>
        <taxon>Dioscoreales</taxon>
        <taxon>Dioscoreaceae</taxon>
        <taxon>Dioscorea</taxon>
    </lineage>
</organism>
<dbReference type="AlphaFoldDB" id="A0AB40C9X5"/>
<dbReference type="SUPFAM" id="SSF75304">
    <property type="entry name" value="Amidase signature (AS) enzymes"/>
    <property type="match status" value="1"/>
</dbReference>
<dbReference type="Proteomes" id="UP001515500">
    <property type="component" value="Chromosome 11"/>
</dbReference>
<dbReference type="Gene3D" id="3.90.1300.10">
    <property type="entry name" value="Amidase signature (AS) domain"/>
    <property type="match status" value="1"/>
</dbReference>
<dbReference type="RefSeq" id="XP_039135224.1">
    <property type="nucleotide sequence ID" value="XM_039279290.1"/>
</dbReference>
<dbReference type="GeneID" id="120272465"/>
<dbReference type="Pfam" id="PF01425">
    <property type="entry name" value="Amidase"/>
    <property type="match status" value="1"/>
</dbReference>
<reference evidence="3" key="1">
    <citation type="submission" date="2025-08" db="UniProtKB">
        <authorList>
            <consortium name="RefSeq"/>
        </authorList>
    </citation>
    <scope>IDENTIFICATION</scope>
</reference>
<proteinExistence type="predicted"/>
<feature type="domain" description="Amidase" evidence="1">
    <location>
        <begin position="59"/>
        <end position="459"/>
    </location>
</feature>